<organism evidence="2 3">
    <name type="scientific">Fodinibius roseus</name>
    <dbReference type="NCBI Taxonomy" id="1194090"/>
    <lineage>
        <taxon>Bacteria</taxon>
        <taxon>Pseudomonadati</taxon>
        <taxon>Balneolota</taxon>
        <taxon>Balneolia</taxon>
        <taxon>Balneolales</taxon>
        <taxon>Balneolaceae</taxon>
        <taxon>Fodinibius</taxon>
    </lineage>
</organism>
<dbReference type="InterPro" id="IPR036291">
    <property type="entry name" value="NAD(P)-bd_dom_sf"/>
</dbReference>
<dbReference type="InterPro" id="IPR032459">
    <property type="entry name" value="Oxidoreduct_C"/>
</dbReference>
<dbReference type="AlphaFoldDB" id="A0A1M4TPH8"/>
<evidence type="ECO:0000259" key="1">
    <source>
        <dbReference type="Pfam" id="PF16490"/>
    </source>
</evidence>
<dbReference type="SUPFAM" id="SSF51735">
    <property type="entry name" value="NAD(P)-binding Rossmann-fold domains"/>
    <property type="match status" value="1"/>
</dbReference>
<proteinExistence type="predicted"/>
<feature type="domain" description="Putative oxidoreductase C-terminal" evidence="1">
    <location>
        <begin position="168"/>
        <end position="445"/>
    </location>
</feature>
<dbReference type="STRING" id="1194090.SAMN05443144_101351"/>
<gene>
    <name evidence="2" type="ORF">SAMN05443144_101351</name>
</gene>
<accession>A0A1M4TPH8</accession>
<dbReference type="Proteomes" id="UP000184041">
    <property type="component" value="Unassembled WGS sequence"/>
</dbReference>
<dbReference type="Pfam" id="PF16490">
    <property type="entry name" value="Oxidoreduct_C"/>
    <property type="match status" value="1"/>
</dbReference>
<sequence>MSNKNTGDQNTESFTGNPNEIRLMTLDPAHFHAALVQKHPIPQVDSTVYIYSPGGPDLDMHLERIEGFNSRDKNPTDWTCKVYKGDDFLERMLREKPGNVMVTAGNNRKKTEYIKQTVAEGINVLSDKPMVIDREGWELLVEAFELAEENGVLLYDIMTERKEVTTRIQRRLAQREELFGELVAGTIDKPAIVQQNTHHLLKSVSGQTLRRPPWYFDVNQQGEGIVDINTHLADLALWGAFPGESFDYREDVQMLQAERSPTVLSPEQFEKITGETEFPDYLQDQLVDGKLPYYCNGEMLITLRGHHTKISAQWNYQAPSGGGDTHYSVFRGTRCNLVIRQGPEQEFKSTLYVEPVEGIGQSTLQPAFDEAVADLEKDYPGLSYQPSPEGWKLTVPDSFYLGHEAHFGKVAEDFFSYLVDGQLPAWEVPNMITKYYITTQARELARATEDGYKTDQR</sequence>
<dbReference type="OrthoDB" id="9785257at2"/>
<dbReference type="RefSeq" id="WP_073059075.1">
    <property type="nucleotide sequence ID" value="NZ_FQUS01000001.1"/>
</dbReference>
<dbReference type="EMBL" id="FQUS01000001">
    <property type="protein sequence ID" value="SHE46400.1"/>
    <property type="molecule type" value="Genomic_DNA"/>
</dbReference>
<keyword evidence="3" id="KW-1185">Reference proteome</keyword>
<evidence type="ECO:0000313" key="2">
    <source>
        <dbReference type="EMBL" id="SHE46400.1"/>
    </source>
</evidence>
<protein>
    <submittedName>
        <fullName evidence="2">Putative oxidoreductase C terminal domain-containing protein</fullName>
    </submittedName>
</protein>
<dbReference type="Gene3D" id="3.40.50.720">
    <property type="entry name" value="NAD(P)-binding Rossmann-like Domain"/>
    <property type="match status" value="1"/>
</dbReference>
<name>A0A1M4TPH8_9BACT</name>
<reference evidence="2 3" key="1">
    <citation type="submission" date="2016-11" db="EMBL/GenBank/DDBJ databases">
        <authorList>
            <person name="Jaros S."/>
            <person name="Januszkiewicz K."/>
            <person name="Wedrychowicz H."/>
        </authorList>
    </citation>
    <scope>NUCLEOTIDE SEQUENCE [LARGE SCALE GENOMIC DNA]</scope>
    <source>
        <strain evidence="2 3">DSM 21986</strain>
    </source>
</reference>
<evidence type="ECO:0000313" key="3">
    <source>
        <dbReference type="Proteomes" id="UP000184041"/>
    </source>
</evidence>